<name>A0A1Y5TF15_9RHOB</name>
<evidence type="ECO:0000259" key="11">
    <source>
        <dbReference type="Pfam" id="PF01979"/>
    </source>
</evidence>
<evidence type="ECO:0000256" key="10">
    <source>
        <dbReference type="RuleBase" id="RU003440"/>
    </source>
</evidence>
<organism evidence="12 13">
    <name type="scientific">Pseudooctadecabacter jejudonensis</name>
    <dbReference type="NCBI Taxonomy" id="1391910"/>
    <lineage>
        <taxon>Bacteria</taxon>
        <taxon>Pseudomonadati</taxon>
        <taxon>Pseudomonadota</taxon>
        <taxon>Alphaproteobacteria</taxon>
        <taxon>Rhodobacterales</taxon>
        <taxon>Paracoccaceae</taxon>
        <taxon>Pseudooctadecabacter</taxon>
    </lineage>
</organism>
<dbReference type="InterPro" id="IPR006680">
    <property type="entry name" value="Amidohydro-rel"/>
</dbReference>
<dbReference type="OrthoDB" id="9808095at2"/>
<dbReference type="Pfam" id="PF01979">
    <property type="entry name" value="Amidohydro_1"/>
    <property type="match status" value="1"/>
</dbReference>
<feature type="binding site" evidence="9">
    <location>
        <position position="179"/>
    </location>
    <ligand>
        <name>Zn(2+)</name>
        <dbReference type="ChEBI" id="CHEBI:29105"/>
        <label>2</label>
    </ligand>
</feature>
<dbReference type="PROSITE" id="PS00482">
    <property type="entry name" value="DIHYDROOROTASE_1"/>
    <property type="match status" value="1"/>
</dbReference>
<comment type="catalytic activity">
    <reaction evidence="9 10">
        <text>(S)-dihydroorotate + H2O = N-carbamoyl-L-aspartate + H(+)</text>
        <dbReference type="Rhea" id="RHEA:24296"/>
        <dbReference type="ChEBI" id="CHEBI:15377"/>
        <dbReference type="ChEBI" id="CHEBI:15378"/>
        <dbReference type="ChEBI" id="CHEBI:30864"/>
        <dbReference type="ChEBI" id="CHEBI:32814"/>
        <dbReference type="EC" id="3.5.2.3"/>
    </reaction>
</comment>
<dbReference type="RefSeq" id="WP_085865503.1">
    <property type="nucleotide sequence ID" value="NZ_FWFT01000006.1"/>
</dbReference>
<dbReference type="GO" id="GO:0005829">
    <property type="term" value="C:cytosol"/>
    <property type="evidence" value="ECO:0007669"/>
    <property type="project" value="TreeGrafter"/>
</dbReference>
<protein>
    <recommendedName>
        <fullName evidence="4 9">Dihydroorotase</fullName>
        <shortName evidence="9">DHOase</shortName>
        <ecNumber evidence="4 9">3.5.2.3</ecNumber>
    </recommendedName>
</protein>
<dbReference type="Gene3D" id="3.20.20.140">
    <property type="entry name" value="Metal-dependent hydrolases"/>
    <property type="match status" value="1"/>
</dbReference>
<comment type="cofactor">
    <cofactor evidence="9 10">
        <name>Zn(2+)</name>
        <dbReference type="ChEBI" id="CHEBI:29105"/>
    </cofactor>
    <text evidence="9 10">Binds 2 Zn(2+) ions per subunit.</text>
</comment>
<dbReference type="SUPFAM" id="SSF51556">
    <property type="entry name" value="Metallo-dependent hydrolases"/>
    <property type="match status" value="1"/>
</dbReference>
<comment type="similarity">
    <text evidence="3 9 10">Belongs to the metallo-dependent hydrolases superfamily. DHOase family. Class II DHOase subfamily.</text>
</comment>
<dbReference type="AlphaFoldDB" id="A0A1Y5TF15"/>
<comment type="function">
    <text evidence="1 9">Catalyzes the reversible cyclization of carbamoyl aspartate to dihydroorotate.</text>
</comment>
<evidence type="ECO:0000256" key="6">
    <source>
        <dbReference type="ARBA" id="ARBA00022801"/>
    </source>
</evidence>
<keyword evidence="13" id="KW-1185">Reference proteome</keyword>
<evidence type="ECO:0000256" key="7">
    <source>
        <dbReference type="ARBA" id="ARBA00022833"/>
    </source>
</evidence>
<dbReference type="HAMAP" id="MF_00219">
    <property type="entry name" value="PyrC_classII"/>
    <property type="match status" value="1"/>
</dbReference>
<feature type="binding site" evidence="9">
    <location>
        <position position="268"/>
    </location>
    <ligand>
        <name>substrate</name>
    </ligand>
</feature>
<evidence type="ECO:0000313" key="12">
    <source>
        <dbReference type="EMBL" id="SLN58825.1"/>
    </source>
</evidence>
<keyword evidence="5 9" id="KW-0479">Metal-binding</keyword>
<dbReference type="EC" id="3.5.2.3" evidence="4 9"/>
<feature type="modified residue" description="N6-carboxylysine" evidence="9">
    <location>
        <position position="104"/>
    </location>
</feature>
<feature type="binding site" evidence="9">
    <location>
        <position position="141"/>
    </location>
    <ligand>
        <name>substrate</name>
    </ligand>
</feature>
<feature type="domain" description="Amidohydrolase-related" evidence="11">
    <location>
        <begin position="16"/>
        <end position="310"/>
    </location>
</feature>
<keyword evidence="6 9" id="KW-0378">Hydrolase</keyword>
<dbReference type="GO" id="GO:0008270">
    <property type="term" value="F:zinc ion binding"/>
    <property type="evidence" value="ECO:0007669"/>
    <property type="project" value="UniProtKB-UniRule"/>
</dbReference>
<sequence>MPKTAIDRLTLRRPDDWHLHLRDGAMMEAVTAYSAAHFGRAIVMPNLVPPVVTGAQAGAYRDRIMATLPEGSPFRPLMTCYLTEDTDAEDLARAHADGIITAVKLYPAGATTNSASGVKDFDKVRPVLERMAEIGLPLCVHGEVTDSDIDIFDREAVFIDRILKPMRKKVPDLRIIMEHVTTENAVDYVRDSRSNLAATITTHHLIINRNHILAGGIKPHYYCLPVAKREKHRIALVAAAISGDKRFFLGTDSAPHTDANKYLPCGCAGCFTAPNTLSCLAEVFDAAGALDKLENFTSLAGPRYYGLPPNEDTITLIKGDPVDYPAQIETGDGPVTVFDPGFPLHWRVEARAEF</sequence>
<evidence type="ECO:0000313" key="13">
    <source>
        <dbReference type="Proteomes" id="UP000193623"/>
    </source>
</evidence>
<keyword evidence="7 9" id="KW-0862">Zinc</keyword>
<dbReference type="InterPro" id="IPR004721">
    <property type="entry name" value="DHOdimr"/>
</dbReference>
<dbReference type="InterPro" id="IPR032466">
    <property type="entry name" value="Metal_Hydrolase"/>
</dbReference>
<evidence type="ECO:0000256" key="9">
    <source>
        <dbReference type="HAMAP-Rule" id="MF_00219"/>
    </source>
</evidence>
<dbReference type="NCBIfam" id="TIGR00856">
    <property type="entry name" value="pyrC_dimer"/>
    <property type="match status" value="1"/>
</dbReference>
<gene>
    <name evidence="12" type="primary">pyrC_2</name>
    <name evidence="9" type="synonym">pyrC</name>
    <name evidence="12" type="ORF">PSJ8397_03114</name>
</gene>
<dbReference type="GO" id="GO:0006207">
    <property type="term" value="P:'de novo' pyrimidine nucleobase biosynthetic process"/>
    <property type="evidence" value="ECO:0007669"/>
    <property type="project" value="TreeGrafter"/>
</dbReference>
<dbReference type="InterPro" id="IPR002195">
    <property type="entry name" value="Dihydroorotase_CS"/>
</dbReference>
<dbReference type="PIRSF" id="PIRSF001237">
    <property type="entry name" value="DHOdimr"/>
    <property type="match status" value="1"/>
</dbReference>
<reference evidence="12 13" key="1">
    <citation type="submission" date="2017-03" db="EMBL/GenBank/DDBJ databases">
        <authorList>
            <person name="Afonso C.L."/>
            <person name="Miller P.J."/>
            <person name="Scott M.A."/>
            <person name="Spackman E."/>
            <person name="Goraichik I."/>
            <person name="Dimitrov K.M."/>
            <person name="Suarez D.L."/>
            <person name="Swayne D.E."/>
        </authorList>
    </citation>
    <scope>NUCLEOTIDE SEQUENCE [LARGE SCALE GENOMIC DNA]</scope>
    <source>
        <strain evidence="12 13">CECT 8397</strain>
    </source>
</reference>
<evidence type="ECO:0000256" key="5">
    <source>
        <dbReference type="ARBA" id="ARBA00022723"/>
    </source>
</evidence>
<evidence type="ECO:0000256" key="3">
    <source>
        <dbReference type="ARBA" id="ARBA00005631"/>
    </source>
</evidence>
<evidence type="ECO:0000256" key="2">
    <source>
        <dbReference type="ARBA" id="ARBA00004880"/>
    </source>
</evidence>
<dbReference type="UniPathway" id="UPA00070">
    <property type="reaction ID" value="UER00117"/>
</dbReference>
<dbReference type="EMBL" id="FWFT01000006">
    <property type="protein sequence ID" value="SLN58825.1"/>
    <property type="molecule type" value="Genomic_DNA"/>
</dbReference>
<comment type="pathway">
    <text evidence="2 9 10">Pyrimidine metabolism; UMP biosynthesis via de novo pathway; (S)-dihydroorotate from bicarbonate: step 3/3.</text>
</comment>
<evidence type="ECO:0000256" key="1">
    <source>
        <dbReference type="ARBA" id="ARBA00002368"/>
    </source>
</evidence>
<accession>A0A1Y5TF15</accession>
<dbReference type="GO" id="GO:0004151">
    <property type="term" value="F:dihydroorotase activity"/>
    <property type="evidence" value="ECO:0007669"/>
    <property type="project" value="UniProtKB-UniRule"/>
</dbReference>
<keyword evidence="8 9" id="KW-0665">Pyrimidine biosynthesis</keyword>
<evidence type="ECO:0000256" key="4">
    <source>
        <dbReference type="ARBA" id="ARBA00012860"/>
    </source>
</evidence>
<feature type="binding site" description="via carbamate group" evidence="9">
    <location>
        <position position="104"/>
    </location>
    <ligand>
        <name>Zn(2+)</name>
        <dbReference type="ChEBI" id="CHEBI:29105"/>
        <label>2</label>
    </ligand>
</feature>
<dbReference type="GO" id="GO:0044205">
    <property type="term" value="P:'de novo' UMP biosynthetic process"/>
    <property type="evidence" value="ECO:0007669"/>
    <property type="project" value="UniProtKB-UniRule"/>
</dbReference>
<evidence type="ECO:0000256" key="8">
    <source>
        <dbReference type="ARBA" id="ARBA00022975"/>
    </source>
</evidence>
<proteinExistence type="inferred from homology"/>
<feature type="binding site" evidence="9">
    <location>
        <position position="256"/>
    </location>
    <ligand>
        <name>substrate</name>
    </ligand>
</feature>
<feature type="binding site" evidence="9">
    <location>
        <begin position="20"/>
        <end position="22"/>
    </location>
    <ligand>
        <name>substrate</name>
    </ligand>
</feature>
<comment type="subunit">
    <text evidence="9">Homodimer.</text>
</comment>
<dbReference type="PANTHER" id="PTHR43137">
    <property type="entry name" value="DIHYDROOROTASE"/>
    <property type="match status" value="1"/>
</dbReference>
<feature type="active site" evidence="9">
    <location>
        <position position="252"/>
    </location>
</feature>
<feature type="binding site" evidence="9">
    <location>
        <position position="20"/>
    </location>
    <ligand>
        <name>Zn(2+)</name>
        <dbReference type="ChEBI" id="CHEBI:29105"/>
        <label>1</label>
    </ligand>
</feature>
<feature type="binding site" evidence="9">
    <location>
        <position position="224"/>
    </location>
    <ligand>
        <name>substrate</name>
    </ligand>
</feature>
<feature type="binding site" description="via carbamate group" evidence="9">
    <location>
        <position position="104"/>
    </location>
    <ligand>
        <name>Zn(2+)</name>
        <dbReference type="ChEBI" id="CHEBI:29105"/>
        <label>1</label>
    </ligand>
</feature>
<dbReference type="CDD" id="cd01294">
    <property type="entry name" value="DHOase"/>
    <property type="match status" value="1"/>
</dbReference>
<feature type="binding site" evidence="9">
    <location>
        <position position="18"/>
    </location>
    <ligand>
        <name>Zn(2+)</name>
        <dbReference type="ChEBI" id="CHEBI:29105"/>
        <label>1</label>
    </ligand>
</feature>
<feature type="binding site" evidence="9">
    <location>
        <position position="252"/>
    </location>
    <ligand>
        <name>Zn(2+)</name>
        <dbReference type="ChEBI" id="CHEBI:29105"/>
        <label>1</label>
    </ligand>
</feature>
<dbReference type="Proteomes" id="UP000193623">
    <property type="component" value="Unassembled WGS sequence"/>
</dbReference>
<dbReference type="PANTHER" id="PTHR43137:SF1">
    <property type="entry name" value="DIHYDROOROTASE"/>
    <property type="match status" value="1"/>
</dbReference>
<feature type="binding site" evidence="9">
    <location>
        <position position="141"/>
    </location>
    <ligand>
        <name>Zn(2+)</name>
        <dbReference type="ChEBI" id="CHEBI:29105"/>
        <label>2</label>
    </ligand>
</feature>
<dbReference type="PROSITE" id="PS00483">
    <property type="entry name" value="DIHYDROOROTASE_2"/>
    <property type="match status" value="1"/>
</dbReference>
<feature type="binding site" evidence="9">
    <location>
        <position position="46"/>
    </location>
    <ligand>
        <name>substrate</name>
    </ligand>
</feature>